<feature type="domain" description="Ig-like" evidence="8">
    <location>
        <begin position="377"/>
        <end position="469"/>
    </location>
</feature>
<dbReference type="SUPFAM" id="SSF49265">
    <property type="entry name" value="Fibronectin type III"/>
    <property type="match status" value="1"/>
</dbReference>
<keyword evidence="4" id="KW-0472">Membrane</keyword>
<comment type="subcellular location">
    <subcellularLocation>
        <location evidence="1">Membrane</location>
        <topology evidence="1">Single-pass membrane protein</topology>
    </subcellularLocation>
</comment>
<dbReference type="OrthoDB" id="5843397at2759"/>
<evidence type="ECO:0000256" key="6">
    <source>
        <dbReference type="SAM" id="MobiDB-lite"/>
    </source>
</evidence>
<keyword evidence="7" id="KW-0732">Signal</keyword>
<dbReference type="Pfam" id="PF13927">
    <property type="entry name" value="Ig_3"/>
    <property type="match status" value="2"/>
</dbReference>
<dbReference type="InterPro" id="IPR036116">
    <property type="entry name" value="FN3_sf"/>
</dbReference>
<dbReference type="GO" id="GO:0016020">
    <property type="term" value="C:membrane"/>
    <property type="evidence" value="ECO:0007669"/>
    <property type="project" value="UniProtKB-SubCell"/>
</dbReference>
<dbReference type="InParanoid" id="A0A6P9A063"/>
<dbReference type="Gene3D" id="2.60.40.10">
    <property type="entry name" value="Immunoglobulins"/>
    <property type="match status" value="5"/>
</dbReference>
<dbReference type="InterPro" id="IPR013162">
    <property type="entry name" value="CD80_C2-set"/>
</dbReference>
<accession>A0A6P9A063</accession>
<dbReference type="FunCoup" id="A0A6P9A063">
    <property type="interactions" value="39"/>
</dbReference>
<evidence type="ECO:0000256" key="1">
    <source>
        <dbReference type="ARBA" id="ARBA00004167"/>
    </source>
</evidence>
<dbReference type="SMART" id="SM00408">
    <property type="entry name" value="IGc2"/>
    <property type="match status" value="4"/>
</dbReference>
<dbReference type="InterPro" id="IPR003599">
    <property type="entry name" value="Ig_sub"/>
</dbReference>
<evidence type="ECO:0000256" key="3">
    <source>
        <dbReference type="ARBA" id="ARBA00022989"/>
    </source>
</evidence>
<protein>
    <submittedName>
        <fullName evidence="10">Nephrin-like</fullName>
    </submittedName>
</protein>
<feature type="domain" description="Ig-like" evidence="8">
    <location>
        <begin position="264"/>
        <end position="372"/>
    </location>
</feature>
<dbReference type="GeneID" id="117650827"/>
<evidence type="ECO:0000256" key="2">
    <source>
        <dbReference type="ARBA" id="ARBA00022692"/>
    </source>
</evidence>
<name>A0A6P9A063_THRPL</name>
<sequence length="821" mass="89240">MAATASARAVALQALLPLLLPPLLLLTAPTCNAQDSSPDAVNEVPVPYSEGGTQELHALLKGQALLPCDITPEEPGDSVFLVVWYKDDLTPIYSYDVRGKHSGSPSHWKNLDVVQQRAYFRTSTEPASLALSDVEERDSGHYRCRVDFKASPTRNTKVRLVVVVPPGKPTIVDSAGHRVEGSTRPYEEGQSLELTCLVHGGRPVPTLSWWRGSQLLESMDTTAELAPFGASGPRSRKLRIASLSRRHLHEALHCQAANNNQSRPVSTSVAVDMRLRPLSTSILPTDGAPLSAHKPVQLVCQSVGSRPPVKITWLKDGKRLDNANQVETNEGNVSTSTLTFVPLQRDNNKTLKCRAENGHVFNGTQEDVMKLNVFFPPTLRLELGKGINPNDIEEGDNVYFECHVNSNPPAYKVVWKHNGVPIQGNTRAGVILITQNLAYQRISRTQAGNYSCVASNVEGDGTSNLVALNVMYKPVCVEGQKRVYGVARQERAEVLCQVAAYPPAESFRWSFNNTAETQDVPPARYSTAPTHVPGRGSATHSGSTLSYTPATELDYGTVMCWATNRAGSQAEPCVFHIIAAGKPDTPFNCTLLNQTSSALGVECVAGFDGGQPQRFELEVYEAASHRLLANVSSDLAGFTVTGLAPGLVLRMLVFGTNSKGRSEPAKLEGFTLKSAEKQTEENLLSLLGPPELTLTPVLGGVLGVDKAALPLRDDADDLPPYSDKDDRNPDLIPCNKDSDYQLGTPGQKTLTPDNGVLGGHHGVVHATLRNGDVFSKQDNREAERERYIGRQFREVRCRCLCNIGALTLDPLELEPRFEGQS</sequence>
<dbReference type="PANTHER" id="PTHR23278">
    <property type="entry name" value="SIDESTEP PROTEIN"/>
    <property type="match status" value="1"/>
</dbReference>
<dbReference type="InterPro" id="IPR036179">
    <property type="entry name" value="Ig-like_dom_sf"/>
</dbReference>
<evidence type="ECO:0000256" key="4">
    <source>
        <dbReference type="ARBA" id="ARBA00023136"/>
    </source>
</evidence>
<proteinExistence type="predicted"/>
<dbReference type="KEGG" id="tpal:117650827"/>
<dbReference type="PANTHER" id="PTHR23278:SF19">
    <property type="entry name" value="OBSCURIN"/>
    <property type="match status" value="1"/>
</dbReference>
<keyword evidence="2" id="KW-0812">Transmembrane</keyword>
<dbReference type="Pfam" id="PF07686">
    <property type="entry name" value="V-set"/>
    <property type="match status" value="1"/>
</dbReference>
<dbReference type="SUPFAM" id="SSF48726">
    <property type="entry name" value="Immunoglobulin"/>
    <property type="match status" value="5"/>
</dbReference>
<feature type="region of interest" description="Disordered" evidence="6">
    <location>
        <begin position="713"/>
        <end position="732"/>
    </location>
</feature>
<dbReference type="Proteomes" id="UP000515158">
    <property type="component" value="Unplaced"/>
</dbReference>
<feature type="signal peptide" evidence="7">
    <location>
        <begin position="1"/>
        <end position="33"/>
    </location>
</feature>
<keyword evidence="9" id="KW-1185">Reference proteome</keyword>
<dbReference type="InterPro" id="IPR013783">
    <property type="entry name" value="Ig-like_fold"/>
</dbReference>
<dbReference type="CDD" id="cd00096">
    <property type="entry name" value="Ig"/>
    <property type="match status" value="1"/>
</dbReference>
<feature type="domain" description="Ig-like" evidence="8">
    <location>
        <begin position="474"/>
        <end position="575"/>
    </location>
</feature>
<dbReference type="InterPro" id="IPR003598">
    <property type="entry name" value="Ig_sub2"/>
</dbReference>
<keyword evidence="3" id="KW-1133">Transmembrane helix</keyword>
<gene>
    <name evidence="10" type="primary">LOC117650827</name>
</gene>
<reference evidence="10" key="1">
    <citation type="submission" date="2025-08" db="UniProtKB">
        <authorList>
            <consortium name="RefSeq"/>
        </authorList>
    </citation>
    <scope>IDENTIFICATION</scope>
    <source>
        <tissue evidence="10">Total insect</tissue>
    </source>
</reference>
<evidence type="ECO:0000313" key="9">
    <source>
        <dbReference type="Proteomes" id="UP000515158"/>
    </source>
</evidence>
<evidence type="ECO:0000256" key="5">
    <source>
        <dbReference type="ARBA" id="ARBA00023157"/>
    </source>
</evidence>
<dbReference type="Pfam" id="PF08205">
    <property type="entry name" value="C2-set_2"/>
    <property type="match status" value="2"/>
</dbReference>
<dbReference type="PROSITE" id="PS50835">
    <property type="entry name" value="IG_LIKE"/>
    <property type="match status" value="5"/>
</dbReference>
<dbReference type="AlphaFoldDB" id="A0A6P9A063"/>
<evidence type="ECO:0000256" key="7">
    <source>
        <dbReference type="SAM" id="SignalP"/>
    </source>
</evidence>
<keyword evidence="5" id="KW-1015">Disulfide bond</keyword>
<evidence type="ECO:0000259" key="8">
    <source>
        <dbReference type="PROSITE" id="PS50835"/>
    </source>
</evidence>
<dbReference type="SMART" id="SM00409">
    <property type="entry name" value="IG"/>
    <property type="match status" value="5"/>
</dbReference>
<evidence type="ECO:0000313" key="10">
    <source>
        <dbReference type="RefSeq" id="XP_034250321.1"/>
    </source>
</evidence>
<dbReference type="RefSeq" id="XP_034250321.1">
    <property type="nucleotide sequence ID" value="XM_034394430.1"/>
</dbReference>
<feature type="domain" description="Ig-like" evidence="8">
    <location>
        <begin position="169"/>
        <end position="260"/>
    </location>
</feature>
<dbReference type="InterPro" id="IPR013106">
    <property type="entry name" value="Ig_V-set"/>
</dbReference>
<organism evidence="10">
    <name type="scientific">Thrips palmi</name>
    <name type="common">Melon thrips</name>
    <dbReference type="NCBI Taxonomy" id="161013"/>
    <lineage>
        <taxon>Eukaryota</taxon>
        <taxon>Metazoa</taxon>
        <taxon>Ecdysozoa</taxon>
        <taxon>Arthropoda</taxon>
        <taxon>Hexapoda</taxon>
        <taxon>Insecta</taxon>
        <taxon>Pterygota</taxon>
        <taxon>Neoptera</taxon>
        <taxon>Paraneoptera</taxon>
        <taxon>Thysanoptera</taxon>
        <taxon>Terebrantia</taxon>
        <taxon>Thripoidea</taxon>
        <taxon>Thripidae</taxon>
        <taxon>Thrips</taxon>
    </lineage>
</organism>
<feature type="chain" id="PRO_5027947447" evidence="7">
    <location>
        <begin position="34"/>
        <end position="821"/>
    </location>
</feature>
<dbReference type="InterPro" id="IPR007110">
    <property type="entry name" value="Ig-like_dom"/>
</dbReference>
<feature type="domain" description="Ig-like" evidence="8">
    <location>
        <begin position="38"/>
        <end position="161"/>
    </location>
</feature>